<dbReference type="GO" id="GO:0051539">
    <property type="term" value="F:4 iron, 4 sulfur cluster binding"/>
    <property type="evidence" value="ECO:0007669"/>
    <property type="project" value="UniProtKB-KW"/>
</dbReference>
<dbReference type="SFLD" id="SFLDG01280">
    <property type="entry name" value="HydE/PylB-like"/>
    <property type="match status" value="1"/>
</dbReference>
<dbReference type="GO" id="GO:0016740">
    <property type="term" value="F:transferase activity"/>
    <property type="evidence" value="ECO:0007669"/>
    <property type="project" value="TreeGrafter"/>
</dbReference>
<dbReference type="EMBL" id="DVIQ01000070">
    <property type="protein sequence ID" value="HIS32103.1"/>
    <property type="molecule type" value="Genomic_DNA"/>
</dbReference>
<feature type="binding site" evidence="7">
    <location>
        <position position="69"/>
    </location>
    <ligand>
        <name>[4Fe-4S] cluster</name>
        <dbReference type="ChEBI" id="CHEBI:49883"/>
        <note>4Fe-4S-S-AdoMet</note>
    </ligand>
</feature>
<dbReference type="SFLD" id="SFLDG01060">
    <property type="entry name" value="BATS_domain_containing"/>
    <property type="match status" value="1"/>
</dbReference>
<dbReference type="AlphaFoldDB" id="A0A9D1JKU8"/>
<dbReference type="InterPro" id="IPR007197">
    <property type="entry name" value="rSAM"/>
</dbReference>
<feature type="domain" description="Radical SAM core" evidence="9">
    <location>
        <begin position="51"/>
        <end position="273"/>
    </location>
</feature>
<feature type="binding site" evidence="8">
    <location>
        <position position="140"/>
    </location>
    <ligand>
        <name>(3R)-3-methyl-D-ornithine</name>
        <dbReference type="ChEBI" id="CHEBI:64642"/>
    </ligand>
</feature>
<feature type="binding site" evidence="8">
    <location>
        <position position="185"/>
    </location>
    <ligand>
        <name>S-adenosyl-L-methionine</name>
        <dbReference type="ChEBI" id="CHEBI:59789"/>
    </ligand>
</feature>
<dbReference type="InterPro" id="IPR013785">
    <property type="entry name" value="Aldolase_TIM"/>
</dbReference>
<name>A0A9D1JKU8_9FIRM</name>
<feature type="binding site" evidence="7">
    <location>
        <position position="65"/>
    </location>
    <ligand>
        <name>[4Fe-4S] cluster</name>
        <dbReference type="ChEBI" id="CHEBI:49883"/>
        <note>4Fe-4S-S-AdoMet</note>
    </ligand>
</feature>
<sequence>MIYGQELIDELYQKRILPKDKLIALLQAQNPELDAYLFSISQRIAIEQFGRRIYTRGLIEFTNYCKNNCYYCGIRRDNRHVQRYRLTTEQILNCCRQGYQLGFRTFVLQGGEDPYFTDQRMEEIIRQIKGEFPDCALTLSIGEKSRDSYQRLFDAGANRYLLRHETANDAHYAQLHPPELSLANRKRCLWDLKAIGYQVGCGFMVGSPGQTPETLAEDLLFIHELAPQMIGIGPFLHHQQTPFAQQPDGSMELTLFLIGLLRLMIPNALIPSTTALATIHPRGRELGILAGANVVMPNLSPTDVRAQYTLYDNKACTGEEAAESWAQLQKQMHSIGYCLAVDRGDFKPEVHGTQQK</sequence>
<evidence type="ECO:0000259" key="9">
    <source>
        <dbReference type="PROSITE" id="PS51918"/>
    </source>
</evidence>
<dbReference type="GO" id="GO:0046872">
    <property type="term" value="F:metal ion binding"/>
    <property type="evidence" value="ECO:0007669"/>
    <property type="project" value="UniProtKB-KW"/>
</dbReference>
<organism evidence="10 11">
    <name type="scientific">Candidatus Limivivens intestinipullorum</name>
    <dbReference type="NCBI Taxonomy" id="2840858"/>
    <lineage>
        <taxon>Bacteria</taxon>
        <taxon>Bacillati</taxon>
        <taxon>Bacillota</taxon>
        <taxon>Clostridia</taxon>
        <taxon>Lachnospirales</taxon>
        <taxon>Lachnospiraceae</taxon>
        <taxon>Lachnospiraceae incertae sedis</taxon>
        <taxon>Candidatus Limivivens</taxon>
    </lineage>
</organism>
<evidence type="ECO:0000313" key="11">
    <source>
        <dbReference type="Proteomes" id="UP000823935"/>
    </source>
</evidence>
<feature type="binding site" evidence="7">
    <location>
        <position position="72"/>
    </location>
    <ligand>
        <name>[4Fe-4S] cluster</name>
        <dbReference type="ChEBI" id="CHEBI:49883"/>
        <note>4Fe-4S-S-AdoMet</note>
    </ligand>
</feature>
<dbReference type="SFLD" id="SFLDF00348">
    <property type="entry name" value="FeFe_hydrogenase_maturase_(Hyd"/>
    <property type="match status" value="1"/>
</dbReference>
<dbReference type="InterPro" id="IPR010722">
    <property type="entry name" value="BATS_dom"/>
</dbReference>
<evidence type="ECO:0000256" key="7">
    <source>
        <dbReference type="PIRSR" id="PIRSR004762-1"/>
    </source>
</evidence>
<dbReference type="PIRSF" id="PIRSF004762">
    <property type="entry name" value="CHP00423"/>
    <property type="match status" value="1"/>
</dbReference>
<dbReference type="PROSITE" id="PS51918">
    <property type="entry name" value="RADICAL_SAM"/>
    <property type="match status" value="1"/>
</dbReference>
<evidence type="ECO:0000256" key="8">
    <source>
        <dbReference type="PIRSR" id="PIRSR004762-2"/>
    </source>
</evidence>
<evidence type="ECO:0000256" key="5">
    <source>
        <dbReference type="ARBA" id="ARBA00023014"/>
    </source>
</evidence>
<reference evidence="10" key="1">
    <citation type="submission" date="2020-10" db="EMBL/GenBank/DDBJ databases">
        <authorList>
            <person name="Gilroy R."/>
        </authorList>
    </citation>
    <scope>NUCLEOTIDE SEQUENCE</scope>
    <source>
        <strain evidence="10">CHK190-19873</strain>
    </source>
</reference>
<comment type="cofactor">
    <cofactor evidence="7">
        <name>[4Fe-4S] cluster</name>
        <dbReference type="ChEBI" id="CHEBI:49883"/>
    </cofactor>
    <text evidence="7">Binds 1 [4Fe-4S] cluster. The cluster is coordinated with 3 cysteines and an exchangeable S-adenosyl-L-methionine.</text>
</comment>
<dbReference type="SMART" id="SM00876">
    <property type="entry name" value="BATS"/>
    <property type="match status" value="1"/>
</dbReference>
<dbReference type="Gene3D" id="3.20.20.70">
    <property type="entry name" value="Aldolase class I"/>
    <property type="match status" value="1"/>
</dbReference>
<evidence type="ECO:0000256" key="6">
    <source>
        <dbReference type="ARBA" id="ARBA00034078"/>
    </source>
</evidence>
<keyword evidence="1 7" id="KW-0004">4Fe-4S</keyword>
<dbReference type="GO" id="GO:0044272">
    <property type="term" value="P:sulfur compound biosynthetic process"/>
    <property type="evidence" value="ECO:0007669"/>
    <property type="project" value="UniProtKB-ARBA"/>
</dbReference>
<keyword evidence="4 7" id="KW-0408">Iron</keyword>
<dbReference type="InterPro" id="IPR058240">
    <property type="entry name" value="rSAM_sf"/>
</dbReference>
<keyword evidence="3" id="KW-0479">Metal-binding</keyword>
<gene>
    <name evidence="10" type="primary">hydE</name>
    <name evidence="10" type="ORF">IAB44_11240</name>
</gene>
<dbReference type="Proteomes" id="UP000823935">
    <property type="component" value="Unassembled WGS sequence"/>
</dbReference>
<evidence type="ECO:0000313" key="10">
    <source>
        <dbReference type="EMBL" id="HIS32103.1"/>
    </source>
</evidence>
<dbReference type="GO" id="GO:0042364">
    <property type="term" value="P:water-soluble vitamin biosynthetic process"/>
    <property type="evidence" value="ECO:0007669"/>
    <property type="project" value="UniProtKB-ARBA"/>
</dbReference>
<evidence type="ECO:0000256" key="1">
    <source>
        <dbReference type="ARBA" id="ARBA00022485"/>
    </source>
</evidence>
<evidence type="ECO:0000256" key="3">
    <source>
        <dbReference type="ARBA" id="ARBA00022723"/>
    </source>
</evidence>
<dbReference type="InterPro" id="IPR024021">
    <property type="entry name" value="FeFe-hyd_HydE_rSAM"/>
</dbReference>
<dbReference type="CDD" id="cd01335">
    <property type="entry name" value="Radical_SAM"/>
    <property type="match status" value="1"/>
</dbReference>
<dbReference type="NCBIfam" id="TIGR03956">
    <property type="entry name" value="rSAM_HydE"/>
    <property type="match status" value="1"/>
</dbReference>
<proteinExistence type="predicted"/>
<dbReference type="PANTHER" id="PTHR43726:SF1">
    <property type="entry name" value="BIOTIN SYNTHASE"/>
    <property type="match status" value="1"/>
</dbReference>
<accession>A0A9D1JKU8</accession>
<dbReference type="SFLD" id="SFLDS00029">
    <property type="entry name" value="Radical_SAM"/>
    <property type="match status" value="1"/>
</dbReference>
<dbReference type="PANTHER" id="PTHR43726">
    <property type="entry name" value="3-METHYLORNITHINE SYNTHASE"/>
    <property type="match status" value="1"/>
</dbReference>
<evidence type="ECO:0000256" key="4">
    <source>
        <dbReference type="ARBA" id="ARBA00023004"/>
    </source>
</evidence>
<dbReference type="Pfam" id="PF04055">
    <property type="entry name" value="Radical_SAM"/>
    <property type="match status" value="1"/>
</dbReference>
<reference evidence="10" key="2">
    <citation type="journal article" date="2021" name="PeerJ">
        <title>Extensive microbial diversity within the chicken gut microbiome revealed by metagenomics and culture.</title>
        <authorList>
            <person name="Gilroy R."/>
            <person name="Ravi A."/>
            <person name="Getino M."/>
            <person name="Pursley I."/>
            <person name="Horton D.L."/>
            <person name="Alikhan N.F."/>
            <person name="Baker D."/>
            <person name="Gharbi K."/>
            <person name="Hall N."/>
            <person name="Watson M."/>
            <person name="Adriaenssens E.M."/>
            <person name="Foster-Nyarko E."/>
            <person name="Jarju S."/>
            <person name="Secka A."/>
            <person name="Antonio M."/>
            <person name="Oren A."/>
            <person name="Chaudhuri R.R."/>
            <person name="La Ragione R."/>
            <person name="Hildebrand F."/>
            <person name="Pallen M.J."/>
        </authorList>
    </citation>
    <scope>NUCLEOTIDE SEQUENCE</scope>
    <source>
        <strain evidence="10">CHK190-19873</strain>
    </source>
</reference>
<comment type="cofactor">
    <cofactor evidence="6">
        <name>[2Fe-2S] cluster</name>
        <dbReference type="ChEBI" id="CHEBI:190135"/>
    </cofactor>
</comment>
<dbReference type="InterPro" id="IPR006638">
    <property type="entry name" value="Elp3/MiaA/NifB-like_rSAM"/>
</dbReference>
<comment type="caution">
    <text evidence="10">The sequence shown here is derived from an EMBL/GenBank/DDBJ whole genome shotgun (WGS) entry which is preliminary data.</text>
</comment>
<dbReference type="SUPFAM" id="SSF102114">
    <property type="entry name" value="Radical SAM enzymes"/>
    <property type="match status" value="1"/>
</dbReference>
<keyword evidence="5 7" id="KW-0411">Iron-sulfur</keyword>
<dbReference type="SMART" id="SM00729">
    <property type="entry name" value="Elp3"/>
    <property type="match status" value="1"/>
</dbReference>
<feature type="binding site" evidence="8">
    <location>
        <position position="165"/>
    </location>
    <ligand>
        <name>S-adenosyl-L-methionine</name>
        <dbReference type="ChEBI" id="CHEBI:59789"/>
    </ligand>
</feature>
<evidence type="ECO:0000256" key="2">
    <source>
        <dbReference type="ARBA" id="ARBA00022691"/>
    </source>
</evidence>
<protein>
    <submittedName>
        <fullName evidence="10">[FeFe] hydrogenase H-cluster radical SAM maturase HydE</fullName>
    </submittedName>
</protein>
<keyword evidence="2 7" id="KW-0949">S-adenosyl-L-methionine</keyword>
<dbReference type="InterPro" id="IPR034422">
    <property type="entry name" value="HydE/PylB-like"/>
</dbReference>
<feature type="binding site" evidence="8">
    <location>
        <position position="236"/>
    </location>
    <ligand>
        <name>S-adenosyl-L-methionine</name>
        <dbReference type="ChEBI" id="CHEBI:59789"/>
    </ligand>
</feature>